<keyword evidence="1" id="KW-0812">Transmembrane</keyword>
<organism evidence="2 3">
    <name type="scientific">Aliivibrio fischeri</name>
    <name type="common">Vibrio fischeri</name>
    <dbReference type="NCBI Taxonomy" id="668"/>
    <lineage>
        <taxon>Bacteria</taxon>
        <taxon>Pseudomonadati</taxon>
        <taxon>Pseudomonadota</taxon>
        <taxon>Gammaproteobacteria</taxon>
        <taxon>Vibrionales</taxon>
        <taxon>Vibrionaceae</taxon>
        <taxon>Aliivibrio</taxon>
    </lineage>
</organism>
<accession>A0A510UGV6</accession>
<keyword evidence="1" id="KW-0472">Membrane</keyword>
<sequence>MASIDHIEKLDALDKLSVVTYRTGVTLFGISLILFSLAIADDIGLIIIENVHLMDFSLTLIAVSSAMSAANLHVYDKKVRLIITWAAWIGLVLHITIDSEQLVWFPIGFLCACFSGIALKESFCFKVIGLKAIPFLLCISILMLAIEVWLIAIICLFLSGIIFIFLAIQKWKMPLHFDIGNKANYQI</sequence>
<feature type="transmembrane region" description="Helical" evidence="1">
    <location>
        <begin position="54"/>
        <end position="72"/>
    </location>
</feature>
<protein>
    <submittedName>
        <fullName evidence="2">Membrane protein</fullName>
    </submittedName>
</protein>
<dbReference type="Proteomes" id="UP000321787">
    <property type="component" value="Unassembled WGS sequence"/>
</dbReference>
<feature type="transmembrane region" description="Helical" evidence="1">
    <location>
        <begin position="103"/>
        <end position="123"/>
    </location>
</feature>
<feature type="transmembrane region" description="Helical" evidence="1">
    <location>
        <begin position="135"/>
        <end position="168"/>
    </location>
</feature>
<dbReference type="Pfam" id="PF10063">
    <property type="entry name" value="DUF2301"/>
    <property type="match status" value="1"/>
</dbReference>
<feature type="transmembrane region" description="Helical" evidence="1">
    <location>
        <begin position="79"/>
        <end position="97"/>
    </location>
</feature>
<comment type="caution">
    <text evidence="2">The sequence shown here is derived from an EMBL/GenBank/DDBJ whole genome shotgun (WGS) entry which is preliminary data.</text>
</comment>
<dbReference type="InterPro" id="IPR019275">
    <property type="entry name" value="DUF2301"/>
</dbReference>
<evidence type="ECO:0000313" key="2">
    <source>
        <dbReference type="EMBL" id="GEK13789.1"/>
    </source>
</evidence>
<evidence type="ECO:0000313" key="3">
    <source>
        <dbReference type="Proteomes" id="UP000321787"/>
    </source>
</evidence>
<dbReference type="AlphaFoldDB" id="A0A510UGV6"/>
<dbReference type="EMBL" id="BJTZ01000009">
    <property type="protein sequence ID" value="GEK13789.1"/>
    <property type="molecule type" value="Genomic_DNA"/>
</dbReference>
<feature type="transmembrane region" description="Helical" evidence="1">
    <location>
        <begin position="25"/>
        <end position="48"/>
    </location>
</feature>
<dbReference type="RefSeq" id="WP_146863904.1">
    <property type="nucleotide sequence ID" value="NZ_BJTZ01000009.1"/>
</dbReference>
<reference evidence="2 3" key="1">
    <citation type="submission" date="2019-07" db="EMBL/GenBank/DDBJ databases">
        <title>Whole genome shotgun sequence of Aliivibrio fischeri NBRC 101058.</title>
        <authorList>
            <person name="Hosoyama A."/>
            <person name="Uohara A."/>
            <person name="Ohji S."/>
            <person name="Ichikawa N."/>
        </authorList>
    </citation>
    <scope>NUCLEOTIDE SEQUENCE [LARGE SCALE GENOMIC DNA]</scope>
    <source>
        <strain evidence="2 3">NBRC 101058</strain>
    </source>
</reference>
<name>A0A510UGV6_ALIFS</name>
<proteinExistence type="predicted"/>
<evidence type="ECO:0000256" key="1">
    <source>
        <dbReference type="SAM" id="Phobius"/>
    </source>
</evidence>
<keyword evidence="1" id="KW-1133">Transmembrane helix</keyword>
<gene>
    <name evidence="2" type="ORF">AFI02nite_18250</name>
</gene>